<evidence type="ECO:0000313" key="6">
    <source>
        <dbReference type="EMBL" id="KTD53951.1"/>
    </source>
</evidence>
<dbReference type="Gene3D" id="1.10.443.10">
    <property type="entry name" value="Intergrase catalytic core"/>
    <property type="match status" value="1"/>
</dbReference>
<dbReference type="OrthoDB" id="305957at2"/>
<dbReference type="InterPro" id="IPR013762">
    <property type="entry name" value="Integrase-like_cat_sf"/>
</dbReference>
<organism evidence="7 9">
    <name type="scientific">Legionella quateirensis</name>
    <dbReference type="NCBI Taxonomy" id="45072"/>
    <lineage>
        <taxon>Bacteria</taxon>
        <taxon>Pseudomonadati</taxon>
        <taxon>Pseudomonadota</taxon>
        <taxon>Gammaproteobacteria</taxon>
        <taxon>Legionellales</taxon>
        <taxon>Legionellaceae</taxon>
        <taxon>Legionella</taxon>
    </lineage>
</organism>
<evidence type="ECO:0000256" key="4">
    <source>
        <dbReference type="ARBA" id="ARBA00023172"/>
    </source>
</evidence>
<sequence length="197" mass="22500">MAKEGKARVLTESEFKRLLIIAKDSPFALRNIAIIYCSFGLGLRVKEISALKISDVFDKELQVMDEINLKRAMTKGEKQRHVYVTNKKVAAALQDYINQVREHDSFNPKEYLFKTQRGSRFQPDVLQKWFRKLYDKTGLIGASSHSGRRTFITRLIEQGADIKAVSRLAGHANIATTSEYVEDNPMRLKRIASFAAF</sequence>
<accession>A0A378P915</accession>
<dbReference type="GO" id="GO:0003677">
    <property type="term" value="F:DNA binding"/>
    <property type="evidence" value="ECO:0007669"/>
    <property type="project" value="UniProtKB-KW"/>
</dbReference>
<name>A0A378P915_9GAMM</name>
<evidence type="ECO:0000256" key="1">
    <source>
        <dbReference type="ARBA" id="ARBA00008857"/>
    </source>
</evidence>
<reference evidence="6 8" key="1">
    <citation type="submission" date="2015-11" db="EMBL/GenBank/DDBJ databases">
        <title>Genomic analysis of 38 Legionella species identifies large and diverse effector repertoires.</title>
        <authorList>
            <person name="Burstein D."/>
            <person name="Amaro F."/>
            <person name="Zusman T."/>
            <person name="Lifshitz Z."/>
            <person name="Cohen O."/>
            <person name="Gilbert J.A."/>
            <person name="Pupko T."/>
            <person name="Shuman H.A."/>
            <person name="Segal G."/>
        </authorList>
    </citation>
    <scope>NUCLEOTIDE SEQUENCE [LARGE SCALE GENOMIC DNA]</scope>
    <source>
        <strain evidence="6 8">ATCC 49507</strain>
    </source>
</reference>
<protein>
    <submittedName>
        <fullName evidence="7">Phage_integrase</fullName>
    </submittedName>
    <submittedName>
        <fullName evidence="6">Tyrosine recombinase XerC</fullName>
    </submittedName>
</protein>
<feature type="domain" description="Tyr recombinase" evidence="5">
    <location>
        <begin position="5"/>
        <end position="193"/>
    </location>
</feature>
<dbReference type="PROSITE" id="PS51898">
    <property type="entry name" value="TYR_RECOMBINASE"/>
    <property type="match status" value="1"/>
</dbReference>
<dbReference type="InterPro" id="IPR002104">
    <property type="entry name" value="Integrase_catalytic"/>
</dbReference>
<dbReference type="RefSeq" id="WP_058472634.1">
    <property type="nucleotide sequence ID" value="NZ_CAAAIL010000009.1"/>
</dbReference>
<keyword evidence="3" id="KW-0238">DNA-binding</keyword>
<dbReference type="GO" id="GO:0015074">
    <property type="term" value="P:DNA integration"/>
    <property type="evidence" value="ECO:0007669"/>
    <property type="project" value="UniProtKB-KW"/>
</dbReference>
<keyword evidence="4" id="KW-0233">DNA recombination</keyword>
<evidence type="ECO:0000313" key="9">
    <source>
        <dbReference type="Proteomes" id="UP000254230"/>
    </source>
</evidence>
<dbReference type="STRING" id="45072.Lqua_0390"/>
<dbReference type="CDD" id="cd00397">
    <property type="entry name" value="DNA_BRE_C"/>
    <property type="match status" value="1"/>
</dbReference>
<evidence type="ECO:0000256" key="3">
    <source>
        <dbReference type="ARBA" id="ARBA00023125"/>
    </source>
</evidence>
<dbReference type="Proteomes" id="UP000054639">
    <property type="component" value="Unassembled WGS sequence"/>
</dbReference>
<proteinExistence type="inferred from homology"/>
<dbReference type="Proteomes" id="UP000254230">
    <property type="component" value="Unassembled WGS sequence"/>
</dbReference>
<dbReference type="EMBL" id="UGOW01000003">
    <property type="protein sequence ID" value="STY82996.1"/>
    <property type="molecule type" value="Genomic_DNA"/>
</dbReference>
<reference evidence="7 9" key="2">
    <citation type="submission" date="2018-06" db="EMBL/GenBank/DDBJ databases">
        <authorList>
            <consortium name="Pathogen Informatics"/>
            <person name="Doyle S."/>
        </authorList>
    </citation>
    <scope>NUCLEOTIDE SEQUENCE [LARGE SCALE GENOMIC DNA]</scope>
    <source>
        <strain evidence="7 9">NCTC12376</strain>
    </source>
</reference>
<evidence type="ECO:0000259" key="5">
    <source>
        <dbReference type="PROSITE" id="PS51898"/>
    </source>
</evidence>
<dbReference type="InterPro" id="IPR050090">
    <property type="entry name" value="Tyrosine_recombinase_XerCD"/>
</dbReference>
<dbReference type="EMBL" id="LNYR01000003">
    <property type="protein sequence ID" value="KTD53951.1"/>
    <property type="molecule type" value="Genomic_DNA"/>
</dbReference>
<dbReference type="PANTHER" id="PTHR30349">
    <property type="entry name" value="PHAGE INTEGRASE-RELATED"/>
    <property type="match status" value="1"/>
</dbReference>
<dbReference type="GO" id="GO:0006310">
    <property type="term" value="P:DNA recombination"/>
    <property type="evidence" value="ECO:0007669"/>
    <property type="project" value="UniProtKB-KW"/>
</dbReference>
<dbReference type="PANTHER" id="PTHR30349:SF41">
    <property type="entry name" value="INTEGRASE_RECOMBINASE PROTEIN MJ0367-RELATED"/>
    <property type="match status" value="1"/>
</dbReference>
<gene>
    <name evidence="7" type="primary">xerC_3</name>
    <name evidence="6" type="synonym">xerC</name>
    <name evidence="6" type="ORF">Lqua_0390</name>
    <name evidence="7" type="ORF">NCTC12376_03462</name>
</gene>
<dbReference type="Pfam" id="PF00589">
    <property type="entry name" value="Phage_integrase"/>
    <property type="match status" value="1"/>
</dbReference>
<comment type="similarity">
    <text evidence="1">Belongs to the 'phage' integrase family.</text>
</comment>
<evidence type="ECO:0000256" key="2">
    <source>
        <dbReference type="ARBA" id="ARBA00022908"/>
    </source>
</evidence>
<keyword evidence="2" id="KW-0229">DNA integration</keyword>
<dbReference type="AlphaFoldDB" id="A0A378P915"/>
<evidence type="ECO:0000313" key="8">
    <source>
        <dbReference type="Proteomes" id="UP000054639"/>
    </source>
</evidence>
<keyword evidence="8" id="KW-1185">Reference proteome</keyword>
<dbReference type="SUPFAM" id="SSF56349">
    <property type="entry name" value="DNA breaking-rejoining enzymes"/>
    <property type="match status" value="1"/>
</dbReference>
<evidence type="ECO:0000313" key="7">
    <source>
        <dbReference type="EMBL" id="STY82996.1"/>
    </source>
</evidence>
<dbReference type="InterPro" id="IPR011010">
    <property type="entry name" value="DNA_brk_join_enz"/>
</dbReference>